<accession>A0ABT9YFQ4</accession>
<dbReference type="PIRSF" id="PIRSF000812">
    <property type="entry name" value="AAD"/>
    <property type="match status" value="1"/>
</dbReference>
<reference evidence="1 2" key="1">
    <citation type="submission" date="2023-07" db="EMBL/GenBank/DDBJ databases">
        <title>Genomic Encyclopedia of Type Strains, Phase IV (KMG-IV): sequencing the most valuable type-strain genomes for metagenomic binning, comparative biology and taxonomic classification.</title>
        <authorList>
            <person name="Goeker M."/>
        </authorList>
    </citation>
    <scope>NUCLEOTIDE SEQUENCE [LARGE SCALE GENOMIC DNA]</scope>
    <source>
        <strain evidence="1 2">DSM 19154</strain>
    </source>
</reference>
<comment type="caution">
    <text evidence="1">The sequence shown here is derived from an EMBL/GenBank/DDBJ whole genome shotgun (WGS) entry which is preliminary data.</text>
</comment>
<gene>
    <name evidence="1" type="ORF">J2S05_001303</name>
</gene>
<dbReference type="InterPro" id="IPR007530">
    <property type="entry name" value="Aminoglycoside_adenylylTfrase"/>
</dbReference>
<dbReference type="Gene3D" id="3.30.460.10">
    <property type="entry name" value="Beta Polymerase, domain 2"/>
    <property type="match status" value="1"/>
</dbReference>
<name>A0ABT9YFQ4_9BACI</name>
<dbReference type="SUPFAM" id="SSF81301">
    <property type="entry name" value="Nucleotidyltransferase"/>
    <property type="match status" value="1"/>
</dbReference>
<keyword evidence="1" id="KW-0548">Nucleotidyltransferase</keyword>
<dbReference type="RefSeq" id="WP_306981007.1">
    <property type="nucleotide sequence ID" value="NZ_JAUSUA010000001.1"/>
</dbReference>
<dbReference type="InterPro" id="IPR043519">
    <property type="entry name" value="NT_sf"/>
</dbReference>
<dbReference type="Proteomes" id="UP001225034">
    <property type="component" value="Unassembled WGS sequence"/>
</dbReference>
<organism evidence="1 2">
    <name type="scientific">Alkalicoccobacillus murimartini</name>
    <dbReference type="NCBI Taxonomy" id="171685"/>
    <lineage>
        <taxon>Bacteria</taxon>
        <taxon>Bacillati</taxon>
        <taxon>Bacillota</taxon>
        <taxon>Bacilli</taxon>
        <taxon>Bacillales</taxon>
        <taxon>Bacillaceae</taxon>
        <taxon>Alkalicoccobacillus</taxon>
    </lineage>
</organism>
<dbReference type="GO" id="GO:0016779">
    <property type="term" value="F:nucleotidyltransferase activity"/>
    <property type="evidence" value="ECO:0007669"/>
    <property type="project" value="UniProtKB-KW"/>
</dbReference>
<sequence length="289" mass="33742">MRTTNEMMKVILDVAKADERIRVVGMNGSRTNPTVPKDPFQDYDIVYVVKDVSSFLDDARWIDVFGERIVMQTPEAIELIPPLNDGTFAYLMLFMDGNRIDLTLVPLEQSENWNRGDKLARVLLDKDNIVPVLSDPTDCEYWVQKPTQKLFDDCLNECWWVSTYVAKGLWRNERTYAYDHLSIVRDMLIQMMNWKVGIQTDFSLSTGKNGKYLQRYLSEDEWNALVQTYPNLDRKQIWVALFVLLNLFSQLSEEVASSFDFTQDNIDQVKVMNYLKHVQTLSIESKEVY</sequence>
<dbReference type="EC" id="2.7.7.-" evidence="1"/>
<dbReference type="Pfam" id="PF04439">
    <property type="entry name" value="Adenyl_transf"/>
    <property type="match status" value="1"/>
</dbReference>
<dbReference type="Gene3D" id="1.20.120.330">
    <property type="entry name" value="Nucleotidyltransferases domain 2"/>
    <property type="match status" value="1"/>
</dbReference>
<dbReference type="EMBL" id="JAUSUA010000001">
    <property type="protein sequence ID" value="MDQ0206529.1"/>
    <property type="molecule type" value="Genomic_DNA"/>
</dbReference>
<dbReference type="SUPFAM" id="SSF81631">
    <property type="entry name" value="PAP/OAS1 substrate-binding domain"/>
    <property type="match status" value="1"/>
</dbReference>
<protein>
    <submittedName>
        <fullName evidence="1">Aminoglycoside 6-adenylyltransferase</fullName>
        <ecNumber evidence="1">2.7.7.-</ecNumber>
    </submittedName>
</protein>
<evidence type="ECO:0000313" key="1">
    <source>
        <dbReference type="EMBL" id="MDQ0206529.1"/>
    </source>
</evidence>
<keyword evidence="1" id="KW-0808">Transferase</keyword>
<proteinExistence type="predicted"/>
<keyword evidence="2" id="KW-1185">Reference proteome</keyword>
<evidence type="ECO:0000313" key="2">
    <source>
        <dbReference type="Proteomes" id="UP001225034"/>
    </source>
</evidence>